<dbReference type="GO" id="GO:0043565">
    <property type="term" value="F:sequence-specific DNA binding"/>
    <property type="evidence" value="ECO:0007669"/>
    <property type="project" value="InterPro"/>
</dbReference>
<dbReference type="RefSeq" id="WP_070087584.1">
    <property type="nucleotide sequence ID" value="NZ_FRAH01000030.1"/>
</dbReference>
<dbReference type="GO" id="GO:0003700">
    <property type="term" value="F:DNA-binding transcription factor activity"/>
    <property type="evidence" value="ECO:0007669"/>
    <property type="project" value="InterPro"/>
</dbReference>
<name>A0A1M6T2A1_9FIRM</name>
<proteinExistence type="predicted"/>
<sequence>MLKKLNDAMDYIEAHLEDEFLLEKISEHINVSDYHFRKIFFALTNMTLNEYVKNRRLSEANKELLQGAQVTDVAYQYGYQSVDGFTRAFKKWSGILPSQVAKLKQCKSCQKLQFVVTMKGGTLMEYKIVEKPAFTFAGVSKRVPLQYEGVNNAILELAQSITQEQKEEMHRLQNIEPYETVNVSYESDTNFLEEAGELTHLIGVLTTKNDISSNLDTFPVKAHTWAVFPNEGIFPFTLQDTMARIYSEWFMTADYELAEPFSFSFTKMDDKKPNYAYSEIWIPVTKKE</sequence>
<evidence type="ECO:0000259" key="4">
    <source>
        <dbReference type="PROSITE" id="PS01124"/>
    </source>
</evidence>
<dbReference type="Pfam" id="PF12833">
    <property type="entry name" value="HTH_18"/>
    <property type="match status" value="1"/>
</dbReference>
<organism evidence="5 6">
    <name type="scientific">Anaerotignum lactatifermentans DSM 14214</name>
    <dbReference type="NCBI Taxonomy" id="1121323"/>
    <lineage>
        <taxon>Bacteria</taxon>
        <taxon>Bacillati</taxon>
        <taxon>Bacillota</taxon>
        <taxon>Clostridia</taxon>
        <taxon>Lachnospirales</taxon>
        <taxon>Anaerotignaceae</taxon>
        <taxon>Anaerotignum</taxon>
    </lineage>
</organism>
<dbReference type="PANTHER" id="PTHR47504">
    <property type="entry name" value="RIGHT ORIGIN-BINDING PROTEIN"/>
    <property type="match status" value="1"/>
</dbReference>
<evidence type="ECO:0000313" key="6">
    <source>
        <dbReference type="Proteomes" id="UP000183975"/>
    </source>
</evidence>
<dbReference type="Pfam" id="PF06445">
    <property type="entry name" value="GyrI-like"/>
    <property type="match status" value="1"/>
</dbReference>
<dbReference type="SMART" id="SM00871">
    <property type="entry name" value="AraC_E_bind"/>
    <property type="match status" value="1"/>
</dbReference>
<protein>
    <submittedName>
        <fullName evidence="5">Transcriptional regulator, AraC family</fullName>
    </submittedName>
</protein>
<dbReference type="InterPro" id="IPR018060">
    <property type="entry name" value="HTH_AraC"/>
</dbReference>
<dbReference type="InterPro" id="IPR010499">
    <property type="entry name" value="AraC_E-bd"/>
</dbReference>
<keyword evidence="6" id="KW-1185">Reference proteome</keyword>
<accession>A0A1M6T2A1</accession>
<dbReference type="SUPFAM" id="SSF55136">
    <property type="entry name" value="Probable bacterial effector-binding domain"/>
    <property type="match status" value="1"/>
</dbReference>
<dbReference type="AlphaFoldDB" id="A0A1M6T2A1"/>
<dbReference type="EMBL" id="FRAH01000030">
    <property type="protein sequence ID" value="SHK51036.1"/>
    <property type="molecule type" value="Genomic_DNA"/>
</dbReference>
<dbReference type="PANTHER" id="PTHR47504:SF5">
    <property type="entry name" value="RIGHT ORIGIN-BINDING PROTEIN"/>
    <property type="match status" value="1"/>
</dbReference>
<keyword evidence="1" id="KW-0805">Transcription regulation</keyword>
<dbReference type="Gene3D" id="3.20.80.10">
    <property type="entry name" value="Regulatory factor, effector binding domain"/>
    <property type="match status" value="1"/>
</dbReference>
<evidence type="ECO:0000256" key="3">
    <source>
        <dbReference type="ARBA" id="ARBA00023163"/>
    </source>
</evidence>
<dbReference type="OrthoDB" id="9801123at2"/>
<dbReference type="SMART" id="SM00342">
    <property type="entry name" value="HTH_ARAC"/>
    <property type="match status" value="1"/>
</dbReference>
<evidence type="ECO:0000256" key="2">
    <source>
        <dbReference type="ARBA" id="ARBA00023125"/>
    </source>
</evidence>
<dbReference type="PRINTS" id="PR00032">
    <property type="entry name" value="HTHARAC"/>
</dbReference>
<dbReference type="Proteomes" id="UP000183975">
    <property type="component" value="Unassembled WGS sequence"/>
</dbReference>
<dbReference type="SUPFAM" id="SSF46689">
    <property type="entry name" value="Homeodomain-like"/>
    <property type="match status" value="2"/>
</dbReference>
<dbReference type="InterPro" id="IPR050959">
    <property type="entry name" value="MarA-like"/>
</dbReference>
<dbReference type="Gene3D" id="1.10.10.60">
    <property type="entry name" value="Homeodomain-like"/>
    <property type="match status" value="2"/>
</dbReference>
<evidence type="ECO:0000256" key="1">
    <source>
        <dbReference type="ARBA" id="ARBA00023015"/>
    </source>
</evidence>
<dbReference type="PROSITE" id="PS01124">
    <property type="entry name" value="HTH_ARAC_FAMILY_2"/>
    <property type="match status" value="1"/>
</dbReference>
<gene>
    <name evidence="5" type="ORF">SAMN02745138_01853</name>
</gene>
<dbReference type="InterPro" id="IPR029442">
    <property type="entry name" value="GyrI-like"/>
</dbReference>
<reference evidence="5 6" key="1">
    <citation type="submission" date="2016-11" db="EMBL/GenBank/DDBJ databases">
        <authorList>
            <person name="Jaros S."/>
            <person name="Januszkiewicz K."/>
            <person name="Wedrychowicz H."/>
        </authorList>
    </citation>
    <scope>NUCLEOTIDE SEQUENCE [LARGE SCALE GENOMIC DNA]</scope>
    <source>
        <strain evidence="5 6">DSM 14214</strain>
    </source>
</reference>
<dbReference type="InterPro" id="IPR009057">
    <property type="entry name" value="Homeodomain-like_sf"/>
</dbReference>
<keyword evidence="2" id="KW-0238">DNA-binding</keyword>
<feature type="domain" description="HTH araC/xylS-type" evidence="4">
    <location>
        <begin position="6"/>
        <end position="103"/>
    </location>
</feature>
<dbReference type="InterPro" id="IPR011256">
    <property type="entry name" value="Reg_factor_effector_dom_sf"/>
</dbReference>
<evidence type="ECO:0000313" key="5">
    <source>
        <dbReference type="EMBL" id="SHK51036.1"/>
    </source>
</evidence>
<keyword evidence="3" id="KW-0804">Transcription</keyword>
<dbReference type="InterPro" id="IPR020449">
    <property type="entry name" value="Tscrpt_reg_AraC-type_HTH"/>
</dbReference>